<dbReference type="GO" id="GO:0006457">
    <property type="term" value="P:protein folding"/>
    <property type="evidence" value="ECO:0007669"/>
    <property type="project" value="InterPro"/>
</dbReference>
<dbReference type="InterPro" id="IPR020892">
    <property type="entry name" value="Cyclophilin-type_PPIase_CS"/>
</dbReference>
<proteinExistence type="inferred from homology"/>
<evidence type="ECO:0000256" key="7">
    <source>
        <dbReference type="ARBA" id="ARBA00022786"/>
    </source>
</evidence>
<comment type="catalytic activity">
    <reaction evidence="1">
        <text>S-ubiquitinyl-[E2 ubiquitin-conjugating enzyme]-L-cysteine + [acceptor protein]-L-lysine = [E2 ubiquitin-conjugating enzyme]-L-cysteine + N(6)-ubiquitinyl-[acceptor protein]-L-lysine.</text>
        <dbReference type="EC" id="2.3.2.27"/>
    </reaction>
</comment>
<feature type="compositionally biased region" description="Basic residues" evidence="11">
    <location>
        <begin position="425"/>
        <end position="441"/>
    </location>
</feature>
<dbReference type="SUPFAM" id="SSF57850">
    <property type="entry name" value="RING/U-box"/>
    <property type="match status" value="1"/>
</dbReference>
<dbReference type="Pfam" id="PF00160">
    <property type="entry name" value="Pro_isomerase"/>
    <property type="match status" value="1"/>
</dbReference>
<evidence type="ECO:0000256" key="5">
    <source>
        <dbReference type="ARBA" id="ARBA00007930"/>
    </source>
</evidence>
<feature type="compositionally biased region" description="Basic and acidic residues" evidence="11">
    <location>
        <begin position="442"/>
        <end position="460"/>
    </location>
</feature>
<evidence type="ECO:0000259" key="12">
    <source>
        <dbReference type="PROSITE" id="PS50072"/>
    </source>
</evidence>
<keyword evidence="6" id="KW-0808">Transferase</keyword>
<evidence type="ECO:0000313" key="13">
    <source>
        <dbReference type="EMBL" id="KNC54051.1"/>
    </source>
</evidence>
<evidence type="ECO:0000256" key="1">
    <source>
        <dbReference type="ARBA" id="ARBA00000900"/>
    </source>
</evidence>
<dbReference type="SUPFAM" id="SSF50891">
    <property type="entry name" value="Cyclophilin-like"/>
    <property type="match status" value="1"/>
</dbReference>
<protein>
    <submittedName>
        <fullName evidence="13">Peptidyl-prolyl cis-trans isomerase 4</fullName>
    </submittedName>
</protein>
<evidence type="ECO:0000313" key="14">
    <source>
        <dbReference type="Proteomes" id="UP000054408"/>
    </source>
</evidence>
<evidence type="ECO:0000256" key="8">
    <source>
        <dbReference type="ARBA" id="ARBA00023110"/>
    </source>
</evidence>
<evidence type="ECO:0000256" key="6">
    <source>
        <dbReference type="ARBA" id="ARBA00022679"/>
    </source>
</evidence>
<dbReference type="Gene3D" id="3.30.40.10">
    <property type="entry name" value="Zinc/RING finger domain, C3HC4 (zinc finger)"/>
    <property type="match status" value="1"/>
</dbReference>
<dbReference type="OMA" id="VTHCTNG"/>
<dbReference type="InterPro" id="IPR013083">
    <property type="entry name" value="Znf_RING/FYVE/PHD"/>
</dbReference>
<evidence type="ECO:0000256" key="3">
    <source>
        <dbReference type="ARBA" id="ARBA00003697"/>
    </source>
</evidence>
<comment type="function">
    <text evidence="3">May catalyze the cis-trans isomerization of proline imidic peptide bonds in oligopeptides thereby assisting the folding of proteins. May also function as a chaperone, playing a role in intracellular transport of proteins. May also have a protein ubiquitin ligase activity acting as an E3 ubiquitin protein ligase or as a ubiquitin-ubiquitin ligase promoting elongation of ubiquitin chains on proteins.</text>
</comment>
<dbReference type="PANTHER" id="PTHR45625">
    <property type="entry name" value="PEPTIDYL-PROLYL CIS-TRANS ISOMERASE-RELATED"/>
    <property type="match status" value="1"/>
</dbReference>
<organism evidence="13 14">
    <name type="scientific">Thecamonas trahens ATCC 50062</name>
    <dbReference type="NCBI Taxonomy" id="461836"/>
    <lineage>
        <taxon>Eukaryota</taxon>
        <taxon>Apusozoa</taxon>
        <taxon>Apusomonadida</taxon>
        <taxon>Apusomonadidae</taxon>
        <taxon>Thecamonas</taxon>
    </lineage>
</organism>
<evidence type="ECO:0000256" key="10">
    <source>
        <dbReference type="ARBA" id="ARBA00023242"/>
    </source>
</evidence>
<dbReference type="FunFam" id="2.40.100.10:FF:000014">
    <property type="entry name" value="Peptidyl-prolyl cis-trans isomerase cyp65"/>
    <property type="match status" value="1"/>
</dbReference>
<dbReference type="GO" id="GO:0000209">
    <property type="term" value="P:protein polyubiquitination"/>
    <property type="evidence" value="ECO:0007669"/>
    <property type="project" value="TreeGrafter"/>
</dbReference>
<dbReference type="InterPro" id="IPR044666">
    <property type="entry name" value="Cyclophilin_A-like"/>
</dbReference>
<keyword evidence="10" id="KW-0539">Nucleus</keyword>
<dbReference type="PROSITE" id="PS50072">
    <property type="entry name" value="CSA_PPIASE_2"/>
    <property type="match status" value="1"/>
</dbReference>
<dbReference type="PRINTS" id="PR00153">
    <property type="entry name" value="CSAPPISMRASE"/>
</dbReference>
<dbReference type="GO" id="GO:0003755">
    <property type="term" value="F:peptidyl-prolyl cis-trans isomerase activity"/>
    <property type="evidence" value="ECO:0007669"/>
    <property type="project" value="UniProtKB-KW"/>
</dbReference>
<dbReference type="RefSeq" id="XP_013754062.1">
    <property type="nucleotide sequence ID" value="XM_013898608.1"/>
</dbReference>
<comment type="catalytic activity">
    <reaction evidence="2">
        <text>[protein]-peptidylproline (omega=180) = [protein]-peptidylproline (omega=0)</text>
        <dbReference type="Rhea" id="RHEA:16237"/>
        <dbReference type="Rhea" id="RHEA-COMP:10747"/>
        <dbReference type="Rhea" id="RHEA-COMP:10748"/>
        <dbReference type="ChEBI" id="CHEBI:83833"/>
        <dbReference type="ChEBI" id="CHEBI:83834"/>
        <dbReference type="EC" id="5.2.1.8"/>
    </reaction>
</comment>
<dbReference type="Proteomes" id="UP000054408">
    <property type="component" value="Unassembled WGS sequence"/>
</dbReference>
<dbReference type="EMBL" id="GL349485">
    <property type="protein sequence ID" value="KNC54051.1"/>
    <property type="molecule type" value="Genomic_DNA"/>
</dbReference>
<comment type="subcellular location">
    <subcellularLocation>
        <location evidence="4">Nucleus</location>
    </subcellularLocation>
</comment>
<comment type="similarity">
    <text evidence="5">Belongs to the cyclophilin-type PPIase family. PPIL2 subfamily.</text>
</comment>
<feature type="compositionally biased region" description="Low complexity" evidence="11">
    <location>
        <begin position="114"/>
        <end position="125"/>
    </location>
</feature>
<keyword evidence="8" id="KW-0697">Rotamase</keyword>
<feature type="domain" description="PPIase cyclophilin-type" evidence="12">
    <location>
        <begin position="227"/>
        <end position="374"/>
    </location>
</feature>
<dbReference type="AlphaFoldDB" id="A0A0L0DPV3"/>
<accession>A0A0L0DPV3</accession>
<gene>
    <name evidence="13" type="ORF">AMSG_09713</name>
</gene>
<evidence type="ECO:0000256" key="2">
    <source>
        <dbReference type="ARBA" id="ARBA00000971"/>
    </source>
</evidence>
<dbReference type="InterPro" id="IPR029000">
    <property type="entry name" value="Cyclophilin-like_dom_sf"/>
</dbReference>
<evidence type="ECO:0000256" key="4">
    <source>
        <dbReference type="ARBA" id="ARBA00004123"/>
    </source>
</evidence>
<keyword evidence="9 13" id="KW-0413">Isomerase</keyword>
<dbReference type="OrthoDB" id="407558at2759"/>
<dbReference type="PROSITE" id="PS00170">
    <property type="entry name" value="CSA_PPIASE_1"/>
    <property type="match status" value="1"/>
</dbReference>
<dbReference type="GeneID" id="25568117"/>
<evidence type="ECO:0000256" key="9">
    <source>
        <dbReference type="ARBA" id="ARBA00023235"/>
    </source>
</evidence>
<dbReference type="InterPro" id="IPR002130">
    <property type="entry name" value="Cyclophilin-type_PPIase_dom"/>
</dbReference>
<dbReference type="STRING" id="461836.A0A0L0DPV3"/>
<dbReference type="Gene3D" id="2.40.100.10">
    <property type="entry name" value="Cyclophilin-like"/>
    <property type="match status" value="1"/>
</dbReference>
<dbReference type="GO" id="GO:0061630">
    <property type="term" value="F:ubiquitin protein ligase activity"/>
    <property type="evidence" value="ECO:0007669"/>
    <property type="project" value="UniProtKB-EC"/>
</dbReference>
<feature type="region of interest" description="Disordered" evidence="11">
    <location>
        <begin position="114"/>
        <end position="183"/>
    </location>
</feature>
<evidence type="ECO:0000256" key="11">
    <source>
        <dbReference type="SAM" id="MobiDB-lite"/>
    </source>
</evidence>
<dbReference type="GO" id="GO:0071013">
    <property type="term" value="C:catalytic step 2 spliceosome"/>
    <property type="evidence" value="ECO:0007669"/>
    <property type="project" value="TreeGrafter"/>
</dbReference>
<keyword evidence="7" id="KW-0833">Ubl conjugation pathway</keyword>
<feature type="compositionally biased region" description="Low complexity" evidence="11">
    <location>
        <begin position="153"/>
        <end position="182"/>
    </location>
</feature>
<reference evidence="13 14" key="1">
    <citation type="submission" date="2010-05" db="EMBL/GenBank/DDBJ databases">
        <title>The Genome Sequence of Thecamonas trahens ATCC 50062.</title>
        <authorList>
            <consortium name="The Broad Institute Genome Sequencing Platform"/>
            <person name="Russ C."/>
            <person name="Cuomo C."/>
            <person name="Shea T."/>
            <person name="Young S.K."/>
            <person name="Zeng Q."/>
            <person name="Koehrsen M."/>
            <person name="Haas B."/>
            <person name="Borodovsky M."/>
            <person name="Guigo R."/>
            <person name="Alvarado L."/>
            <person name="Berlin A."/>
            <person name="Bochicchio J."/>
            <person name="Borenstein D."/>
            <person name="Chapman S."/>
            <person name="Chen Z."/>
            <person name="Freedman E."/>
            <person name="Gellesch M."/>
            <person name="Goldberg J."/>
            <person name="Griggs A."/>
            <person name="Gujja S."/>
            <person name="Heilman E."/>
            <person name="Heiman D."/>
            <person name="Hepburn T."/>
            <person name="Howarth C."/>
            <person name="Jen D."/>
            <person name="Larson L."/>
            <person name="Mehta T."/>
            <person name="Park D."/>
            <person name="Pearson M."/>
            <person name="Roberts A."/>
            <person name="Saif S."/>
            <person name="Shenoy N."/>
            <person name="Sisk P."/>
            <person name="Stolte C."/>
            <person name="Sykes S."/>
            <person name="Thomson T."/>
            <person name="Walk T."/>
            <person name="White J."/>
            <person name="Yandava C."/>
            <person name="Burger G."/>
            <person name="Gray M.W."/>
            <person name="Holland P.W.H."/>
            <person name="King N."/>
            <person name="Lang F.B.F."/>
            <person name="Roger A.J."/>
            <person name="Ruiz-Trillo I."/>
            <person name="Lander E."/>
            <person name="Nusbaum C."/>
        </authorList>
    </citation>
    <scope>NUCLEOTIDE SEQUENCE [LARGE SCALE GENOMIC DNA]</scope>
    <source>
        <strain evidence="13 14">ATCC 50062</strain>
    </source>
</reference>
<keyword evidence="14" id="KW-1185">Reference proteome</keyword>
<sequence length="492" mass="51529">MAEHAASAPLECQLGLVPATTPVANPATGAVYDLLNIVPWLRRHGTDPVSGTPCAPQDLLRLHVARADDAAQTPICPLTHEPFLSSSTIVALRTNGRVYSLSGLRAVAIAPAAATGAPPADPTDGSPFDPESDLLVLQDPKRPAGRPEPSAQPTAETRAESAPAPARPASAASSTSTSTSTSHTNVGYMAASLTSSAMAPVTVGQRVEEKTPQVAKTRGKCYVRLVTSLGDLNLEIRSDSVPLAAYNFVTHCTNGFYDGTKFHRLIPRFMIQGGDPSSTGSGGASVYGQPFADEFRGKLTHDARGVVAMANKGPNTNTSQFFITFNSAHHLDNKHTVFGRVVGGGPVLDMMEAMPTVPDSDTPLQDIVIRSTPVFVNAFADEAAAKVKATAPASADAAARPAPVDPLAIGRYLATPPSSDDPAKVKTKAKGKAKGKAKAKVKVKDKDKAKGKNKRRREDEPPSPAAPADPALLARLAKRLKPSSHLSDFSAW</sequence>
<name>A0A0L0DPV3_THETB</name>
<dbReference type="eggNOG" id="KOG0883">
    <property type="taxonomic scope" value="Eukaryota"/>
</dbReference>
<feature type="region of interest" description="Disordered" evidence="11">
    <location>
        <begin position="409"/>
        <end position="471"/>
    </location>
</feature>
<dbReference type="PANTHER" id="PTHR45625:SF1">
    <property type="entry name" value="RING-TYPE E3 UBIQUITIN-PROTEIN LIGASE PPIL2"/>
    <property type="match status" value="1"/>
</dbReference>